<dbReference type="SUPFAM" id="SSF56112">
    <property type="entry name" value="Protein kinase-like (PK-like)"/>
    <property type="match status" value="1"/>
</dbReference>
<proteinExistence type="inferred from homology"/>
<keyword evidence="2" id="KW-0808">Transferase</keyword>
<evidence type="ECO:0000259" key="7">
    <source>
        <dbReference type="PROSITE" id="PS50011"/>
    </source>
</evidence>
<dbReference type="PROSITE" id="PS00109">
    <property type="entry name" value="PROTEIN_KINASE_TYR"/>
    <property type="match status" value="1"/>
</dbReference>
<dbReference type="AlphaFoldDB" id="A0ABD2Q7S1"/>
<evidence type="ECO:0000256" key="1">
    <source>
        <dbReference type="ARBA" id="ARBA00010886"/>
    </source>
</evidence>
<dbReference type="InterPro" id="IPR050660">
    <property type="entry name" value="NEK_Ser/Thr_kinase"/>
</dbReference>
<dbReference type="InterPro" id="IPR000719">
    <property type="entry name" value="Prot_kinase_dom"/>
</dbReference>
<dbReference type="Gene3D" id="1.10.510.10">
    <property type="entry name" value="Transferase(Phosphotransferase) domain 1"/>
    <property type="match status" value="1"/>
</dbReference>
<evidence type="ECO:0000256" key="2">
    <source>
        <dbReference type="ARBA" id="ARBA00022679"/>
    </source>
</evidence>
<protein>
    <submittedName>
        <fullName evidence="8">Serine/threonine-protein kinase Nek10</fullName>
    </submittedName>
</protein>
<evidence type="ECO:0000256" key="6">
    <source>
        <dbReference type="PROSITE-ProRule" id="PRU10141"/>
    </source>
</evidence>
<name>A0ABD2Q7S1_9PLAT</name>
<reference evidence="8 9" key="1">
    <citation type="submission" date="2024-11" db="EMBL/GenBank/DDBJ databases">
        <title>Adaptive evolution of stress response genes in parasites aligns with host niche diversity.</title>
        <authorList>
            <person name="Hahn C."/>
            <person name="Resl P."/>
        </authorList>
    </citation>
    <scope>NUCLEOTIDE SEQUENCE [LARGE SCALE GENOMIC DNA]</scope>
    <source>
        <strain evidence="8">EGGRZ-B1_66</strain>
        <tissue evidence="8">Body</tissue>
    </source>
</reference>
<evidence type="ECO:0000256" key="5">
    <source>
        <dbReference type="ARBA" id="ARBA00022840"/>
    </source>
</evidence>
<dbReference type="EMBL" id="JBJKFK010000704">
    <property type="protein sequence ID" value="KAL3315623.1"/>
    <property type="molecule type" value="Genomic_DNA"/>
</dbReference>
<dbReference type="GO" id="GO:0016301">
    <property type="term" value="F:kinase activity"/>
    <property type="evidence" value="ECO:0007669"/>
    <property type="project" value="UniProtKB-KW"/>
</dbReference>
<evidence type="ECO:0000313" key="8">
    <source>
        <dbReference type="EMBL" id="KAL3315623.1"/>
    </source>
</evidence>
<dbReference type="PANTHER" id="PTHR43671">
    <property type="entry name" value="SERINE/THREONINE-PROTEIN KINASE NEK"/>
    <property type="match status" value="1"/>
</dbReference>
<comment type="caution">
    <text evidence="8">The sequence shown here is derived from an EMBL/GenBank/DDBJ whole genome shotgun (WGS) entry which is preliminary data.</text>
</comment>
<keyword evidence="4 8" id="KW-0418">Kinase</keyword>
<dbReference type="Pfam" id="PF00069">
    <property type="entry name" value="Pkinase"/>
    <property type="match status" value="1"/>
</dbReference>
<evidence type="ECO:0000256" key="4">
    <source>
        <dbReference type="ARBA" id="ARBA00022777"/>
    </source>
</evidence>
<sequence length="313" mass="35854">MYILMEIDQNERDLKAYLPLTERLYQILDNQKEMASFLEGIRDCDLNKEPFQWVRNYALVELLGTGAFGRVFKGVKNYGFMHRIDYAIKEINTAQGVFGESRNERNKNIADIVNELKIIRQQLRHPNVVRYYRTFIEGEKLYIIMQLIEGACLTEYLAASLEKKKPLKTSRVWSIFLQLVLALRYLHKEKAIVHRDLSANNIMIGPGDGEEKVTITDFGMAKQKLSNAASMHSNVGTLMYACPEIVQRLPYGERADIWSLGCLIYQMVALRPPFDGDSILGIANRIAKGSYFCHPLNICSSHLIQSVKLPTLK</sequence>
<evidence type="ECO:0000313" key="9">
    <source>
        <dbReference type="Proteomes" id="UP001626550"/>
    </source>
</evidence>
<feature type="domain" description="Protein kinase" evidence="7">
    <location>
        <begin position="57"/>
        <end position="313"/>
    </location>
</feature>
<dbReference type="GO" id="GO:0005524">
    <property type="term" value="F:ATP binding"/>
    <property type="evidence" value="ECO:0007669"/>
    <property type="project" value="UniProtKB-UniRule"/>
</dbReference>
<dbReference type="Proteomes" id="UP001626550">
    <property type="component" value="Unassembled WGS sequence"/>
</dbReference>
<dbReference type="PROSITE" id="PS50011">
    <property type="entry name" value="PROTEIN_KINASE_DOM"/>
    <property type="match status" value="1"/>
</dbReference>
<keyword evidence="5 6" id="KW-0067">ATP-binding</keyword>
<accession>A0ABD2Q7S1</accession>
<dbReference type="InterPro" id="IPR011009">
    <property type="entry name" value="Kinase-like_dom_sf"/>
</dbReference>
<gene>
    <name evidence="8" type="primary">NEK10</name>
    <name evidence="8" type="ORF">Ciccas_005745</name>
</gene>
<keyword evidence="9" id="KW-1185">Reference proteome</keyword>
<comment type="similarity">
    <text evidence="1">Belongs to the protein kinase superfamily. NEK Ser/Thr protein kinase family. NIMA subfamily.</text>
</comment>
<evidence type="ECO:0000256" key="3">
    <source>
        <dbReference type="ARBA" id="ARBA00022741"/>
    </source>
</evidence>
<dbReference type="InterPro" id="IPR008266">
    <property type="entry name" value="Tyr_kinase_AS"/>
</dbReference>
<dbReference type="PROSITE" id="PS00107">
    <property type="entry name" value="PROTEIN_KINASE_ATP"/>
    <property type="match status" value="1"/>
</dbReference>
<dbReference type="PANTHER" id="PTHR43671:SF92">
    <property type="entry name" value="SERINE_THREONINE-PROTEIN KINASE NEK10"/>
    <property type="match status" value="1"/>
</dbReference>
<keyword evidence="3 6" id="KW-0547">Nucleotide-binding</keyword>
<feature type="binding site" evidence="6">
    <location>
        <position position="89"/>
    </location>
    <ligand>
        <name>ATP</name>
        <dbReference type="ChEBI" id="CHEBI:30616"/>
    </ligand>
</feature>
<organism evidence="8 9">
    <name type="scientific">Cichlidogyrus casuarinus</name>
    <dbReference type="NCBI Taxonomy" id="1844966"/>
    <lineage>
        <taxon>Eukaryota</taxon>
        <taxon>Metazoa</taxon>
        <taxon>Spiralia</taxon>
        <taxon>Lophotrochozoa</taxon>
        <taxon>Platyhelminthes</taxon>
        <taxon>Monogenea</taxon>
        <taxon>Monopisthocotylea</taxon>
        <taxon>Dactylogyridea</taxon>
        <taxon>Ancyrocephalidae</taxon>
        <taxon>Cichlidogyrus</taxon>
    </lineage>
</organism>
<dbReference type="InterPro" id="IPR017441">
    <property type="entry name" value="Protein_kinase_ATP_BS"/>
</dbReference>